<organism evidence="12 13">
    <name type="scientific">Tigriopus californicus</name>
    <name type="common">Marine copepod</name>
    <dbReference type="NCBI Taxonomy" id="6832"/>
    <lineage>
        <taxon>Eukaryota</taxon>
        <taxon>Metazoa</taxon>
        <taxon>Ecdysozoa</taxon>
        <taxon>Arthropoda</taxon>
        <taxon>Crustacea</taxon>
        <taxon>Multicrustacea</taxon>
        <taxon>Hexanauplia</taxon>
        <taxon>Copepoda</taxon>
        <taxon>Harpacticoida</taxon>
        <taxon>Harpacticidae</taxon>
        <taxon>Tigriopus</taxon>
    </lineage>
</organism>
<dbReference type="CDD" id="cd18808">
    <property type="entry name" value="SF1_C_Upf1"/>
    <property type="match status" value="1"/>
</dbReference>
<keyword evidence="5" id="KW-0547">Nucleotide-binding</keyword>
<dbReference type="PANTHER" id="PTHR45418">
    <property type="entry name" value="CANCER/TESTIS ANTIGEN 55"/>
    <property type="match status" value="1"/>
</dbReference>
<feature type="region of interest" description="Disordered" evidence="10">
    <location>
        <begin position="811"/>
        <end position="838"/>
    </location>
</feature>
<dbReference type="Pfam" id="PF21634">
    <property type="entry name" value="MOV-10_beta-barrel"/>
    <property type="match status" value="1"/>
</dbReference>
<dbReference type="GO" id="GO:0003724">
    <property type="term" value="F:RNA helicase activity"/>
    <property type="evidence" value="ECO:0007669"/>
    <property type="project" value="UniProtKB-EC"/>
</dbReference>
<dbReference type="EC" id="3.6.4.13" evidence="3"/>
<protein>
    <recommendedName>
        <fullName evidence="3">RNA helicase</fullName>
        <ecNumber evidence="3">3.6.4.13</ecNumber>
    </recommendedName>
</protein>
<dbReference type="EMBL" id="VCGU01000005">
    <property type="protein sequence ID" value="TRY75130.1"/>
    <property type="molecule type" value="Genomic_DNA"/>
</dbReference>
<keyword evidence="4" id="KW-0963">Cytoplasm</keyword>
<evidence type="ECO:0000313" key="13">
    <source>
        <dbReference type="Proteomes" id="UP000318571"/>
    </source>
</evidence>
<sequence length="1293" mass="144720">MWSQIQSWLLGSVPPQYDADDLLMGPSAHPPPPDHRARHSSQSSADTDPNDAGLRWEDLPVALEPLSSRWVTGRITREDADSFLIDGHFYWPKTLSPKMIHGRGQEALGVDWQVRAQVVVMHEHEAPKVRQVSDAWPPSSSQATEDWIMGPSETELLVEDLHEKLDLLDASTGLVRSLASVESIRAGQIALNLGLDHSRSINVPLSSLGLHYVPWTGDLLSVDLNLDQVDMTKAGDLPIQAARPLRTLEGPGSIQSYWTSDDRGLLSGDVFFNQSSCPTSYRPRRGDEVRFQAVECQPGPNNKYANWRAHRVVPQVNGDGLRAKRLVFENLAHPSQRKFRQERLKAQNGIFTPDQLDLGAIDSGNVVNVEIPVENRGNVNQTLLQVEAGPNVDLSALDRSCLPIVVPDNGSLVLKLECHGRVLGRQEQLISLHFDGDFCVGTELKFCVGHTKISEIMRGANVVPNGERFRHQYNRNGEAAGMWQNQSGYIPGRKSVYKPKATYNKNYLPQYEIPSHLWRDVLDAGGQPERLSRLYPALNDQLCLGNYKLKFSSLIYLEEIALWQQIRRYDLQDAVLFHAGPYLSLEVPGLAEKRPSLMIGDSAVLRLVQRAPGNEIFYEGCIQEVRSKSVLLLFTEHFHSTYGGEAYEVSFQFNRSGFRRMHQAVEMALATSGANILFPEKVCLLPAQVADQSLNENALKAKRIIRQKVYPSSSVLNIESNSSVCSLQSISDQCEASLSLTPSPSEKKIKKKKRSSVAERLFGQKISTSIPEVHEVQEVNPDFTLPVVKDRLDFDYQKYAAMITRTLPHRFTVQPPPIPQPGTFPPYTARKRRGAKRRKNPWVNSNLNQEQRKAVRRILLGEARPLPYIIYGPPGTGKTVTLVEAILQIFLKRPDSRILVATPSNSSADLVAERLWLSKVLQVGDLARLNAFQRSEDSIPDKIKALCFKSQDTTVLSRVIRHRIVISTCSSAGGLYKLGIRGGHFTHCFIDEAGHLTEPETMIAFGLVSQSQKAQLVLAGDPKQLGPVLQSKLAKIFGLEQSFLERITTAKIYARDSEKFKDHGGYDPVLVTKLVRNYRSHDAIIHMSSKLFYDSELSAQGELALRNRFIGMSFLPNPDIPIIFHGIKGFNCQEGDCPSWFNPVEAFQTSKFVRLMYGEGKVNPTELGVIAPYRKQVEKVRHLLTSLELDLPRIGSVEEFQGQEMPVIIITTVRSADMSDADDGVEFDILQGLGFLQSEKRFNVAMTRAQSLLIVLGDPHLLALDETWFQFLKYCCVQRAYQGCDLPLSLCDI</sequence>
<evidence type="ECO:0000256" key="10">
    <source>
        <dbReference type="SAM" id="MobiDB-lite"/>
    </source>
</evidence>
<keyword evidence="6" id="KW-0378">Hydrolase</keyword>
<evidence type="ECO:0000256" key="6">
    <source>
        <dbReference type="ARBA" id="ARBA00022801"/>
    </source>
</evidence>
<comment type="similarity">
    <text evidence="2">Belongs to the DNA2/NAM7 helicase family. SDE3 subfamily.</text>
</comment>
<keyword evidence="8" id="KW-0067">ATP-binding</keyword>
<keyword evidence="7" id="KW-0347">Helicase</keyword>
<dbReference type="STRING" id="6832.A0A553PBS6"/>
<dbReference type="InterPro" id="IPR041677">
    <property type="entry name" value="DNA2/NAM7_AAA_11"/>
</dbReference>
<dbReference type="InterPro" id="IPR027417">
    <property type="entry name" value="P-loop_NTPase"/>
</dbReference>
<feature type="region of interest" description="Disordered" evidence="10">
    <location>
        <begin position="19"/>
        <end position="54"/>
    </location>
</feature>
<dbReference type="SMART" id="SM00382">
    <property type="entry name" value="AAA"/>
    <property type="match status" value="1"/>
</dbReference>
<evidence type="ECO:0000256" key="3">
    <source>
        <dbReference type="ARBA" id="ARBA00012552"/>
    </source>
</evidence>
<dbReference type="InterPro" id="IPR049080">
    <property type="entry name" value="MOV-10-like_beta-barrel"/>
</dbReference>
<comment type="subcellular location">
    <subcellularLocation>
        <location evidence="1">Cytoplasm</location>
    </subcellularLocation>
</comment>
<evidence type="ECO:0000256" key="1">
    <source>
        <dbReference type="ARBA" id="ARBA00004496"/>
    </source>
</evidence>
<accession>A0A553PBS6</accession>
<dbReference type="SUPFAM" id="SSF52540">
    <property type="entry name" value="P-loop containing nucleoside triphosphate hydrolases"/>
    <property type="match status" value="1"/>
</dbReference>
<dbReference type="GO" id="GO:0016787">
    <property type="term" value="F:hydrolase activity"/>
    <property type="evidence" value="ECO:0007669"/>
    <property type="project" value="UniProtKB-KW"/>
</dbReference>
<dbReference type="Pfam" id="PF13086">
    <property type="entry name" value="AAA_11"/>
    <property type="match status" value="2"/>
</dbReference>
<dbReference type="Proteomes" id="UP000318571">
    <property type="component" value="Chromosome 2"/>
</dbReference>
<evidence type="ECO:0000256" key="2">
    <source>
        <dbReference type="ARBA" id="ARBA00005601"/>
    </source>
</evidence>
<evidence type="ECO:0000256" key="4">
    <source>
        <dbReference type="ARBA" id="ARBA00022490"/>
    </source>
</evidence>
<dbReference type="PANTHER" id="PTHR45418:SF1">
    <property type="entry name" value="CANCER_TESTIS ANTIGEN 55"/>
    <property type="match status" value="1"/>
</dbReference>
<dbReference type="InterPro" id="IPR047187">
    <property type="entry name" value="SF1_C_Upf1"/>
</dbReference>
<dbReference type="InterPro" id="IPR041679">
    <property type="entry name" value="DNA2/NAM7-like_C"/>
</dbReference>
<dbReference type="GO" id="GO:0005737">
    <property type="term" value="C:cytoplasm"/>
    <property type="evidence" value="ECO:0007669"/>
    <property type="project" value="UniProtKB-SubCell"/>
</dbReference>
<dbReference type="GO" id="GO:0005524">
    <property type="term" value="F:ATP binding"/>
    <property type="evidence" value="ECO:0007669"/>
    <property type="project" value="UniProtKB-KW"/>
</dbReference>
<evidence type="ECO:0000256" key="8">
    <source>
        <dbReference type="ARBA" id="ARBA00022840"/>
    </source>
</evidence>
<gene>
    <name evidence="12" type="ORF">TCAL_00662</name>
</gene>
<keyword evidence="13" id="KW-1185">Reference proteome</keyword>
<dbReference type="CDD" id="cd18078">
    <property type="entry name" value="DEXXQc_Mov10L1"/>
    <property type="match status" value="1"/>
</dbReference>
<dbReference type="Pfam" id="PF13087">
    <property type="entry name" value="AAA_12"/>
    <property type="match status" value="1"/>
</dbReference>
<feature type="compositionally biased region" description="Basic residues" evidence="10">
    <location>
        <begin position="829"/>
        <end position="838"/>
    </location>
</feature>
<name>A0A553PBS6_TIGCA</name>
<dbReference type="Gene3D" id="3.40.50.300">
    <property type="entry name" value="P-loop containing nucleotide triphosphate hydrolases"/>
    <property type="match status" value="2"/>
</dbReference>
<dbReference type="InterPro" id="IPR003593">
    <property type="entry name" value="AAA+_ATPase"/>
</dbReference>
<evidence type="ECO:0000256" key="9">
    <source>
        <dbReference type="ARBA" id="ARBA00047984"/>
    </source>
</evidence>
<feature type="domain" description="AAA+ ATPase" evidence="11">
    <location>
        <begin position="864"/>
        <end position="1048"/>
    </location>
</feature>
<dbReference type="OrthoDB" id="6513042at2759"/>
<evidence type="ECO:0000313" key="12">
    <source>
        <dbReference type="EMBL" id="TRY75130.1"/>
    </source>
</evidence>
<comment type="caution">
    <text evidence="12">The sequence shown here is derived from an EMBL/GenBank/DDBJ whole genome shotgun (WGS) entry which is preliminary data.</text>
</comment>
<comment type="catalytic activity">
    <reaction evidence="9">
        <text>ATP + H2O = ADP + phosphate + H(+)</text>
        <dbReference type="Rhea" id="RHEA:13065"/>
        <dbReference type="ChEBI" id="CHEBI:15377"/>
        <dbReference type="ChEBI" id="CHEBI:15378"/>
        <dbReference type="ChEBI" id="CHEBI:30616"/>
        <dbReference type="ChEBI" id="CHEBI:43474"/>
        <dbReference type="ChEBI" id="CHEBI:456216"/>
        <dbReference type="EC" id="3.6.4.13"/>
    </reaction>
</comment>
<evidence type="ECO:0000259" key="11">
    <source>
        <dbReference type="SMART" id="SM00382"/>
    </source>
</evidence>
<evidence type="ECO:0000256" key="5">
    <source>
        <dbReference type="ARBA" id="ARBA00022741"/>
    </source>
</evidence>
<proteinExistence type="inferred from homology"/>
<reference evidence="12 13" key="1">
    <citation type="journal article" date="2018" name="Nat. Ecol. Evol.">
        <title>Genomic signatures of mitonuclear coevolution across populations of Tigriopus californicus.</title>
        <authorList>
            <person name="Barreto F.S."/>
            <person name="Watson E.T."/>
            <person name="Lima T.G."/>
            <person name="Willett C.S."/>
            <person name="Edmands S."/>
            <person name="Li W."/>
            <person name="Burton R.S."/>
        </authorList>
    </citation>
    <scope>NUCLEOTIDE SEQUENCE [LARGE SCALE GENOMIC DNA]</scope>
    <source>
        <strain evidence="12 13">San Diego</strain>
    </source>
</reference>
<evidence type="ECO:0000256" key="7">
    <source>
        <dbReference type="ARBA" id="ARBA00022806"/>
    </source>
</evidence>
<feature type="compositionally biased region" description="Pro residues" evidence="10">
    <location>
        <begin position="814"/>
        <end position="824"/>
    </location>
</feature>